<comment type="similarity">
    <text evidence="1">Belongs to the UxaA family.</text>
</comment>
<dbReference type="PANTHER" id="PTHR30536">
    <property type="entry name" value="ALTRONATE/GALACTARATE DEHYDRATASE"/>
    <property type="match status" value="1"/>
</dbReference>
<sequence length="386" mass="42447">MLLNRFRKEDLGVCKVSKTFKGYVRDNHSVGTRNYIGVISTVVCSSVVTRDIAKTIPEGIPVVHANGCAQLGDDFKLTKNTLKGVVANPNIYASLLVGLGCETNQVSILLDETIDSKPKAGFSIQQMAGGTNTLQQGSKIVREWSNSLKELQRTEIPISNLKLGILPIDLTVEDYVFASKTILATIQSLVEQKATVVLGMTDKMERVLENVQHQANDEVVKQQLLAISSSKTRQTWDKVNPNESNYLKYNEADLALGKAELEFIKDVPIQSIVKYAEIPKSSGLHLALMPNNVIESASNLVASGCNLIIFLTIRPIFTGTIAVPCMTVGIQQKKDVSMEMIDYVINRDSTPVQLIEEMIEVASGKLTKLETFKLEEFAISHIGTTF</sequence>
<evidence type="ECO:0000259" key="4">
    <source>
        <dbReference type="Pfam" id="PF20629"/>
    </source>
</evidence>
<evidence type="ECO:0000313" key="6">
    <source>
        <dbReference type="Proteomes" id="UP000276349"/>
    </source>
</evidence>
<dbReference type="OrthoDB" id="9804574at2"/>
<protein>
    <submittedName>
        <fullName evidence="5">Altronate hydrolase</fullName>
    </submittedName>
</protein>
<keyword evidence="6" id="KW-1185">Reference proteome</keyword>
<dbReference type="InterPro" id="IPR048332">
    <property type="entry name" value="GD_AH_C"/>
</dbReference>
<dbReference type="Pfam" id="PF20629">
    <property type="entry name" value="GD_AH_C"/>
    <property type="match status" value="1"/>
</dbReference>
<evidence type="ECO:0000256" key="1">
    <source>
        <dbReference type="ARBA" id="ARBA00010986"/>
    </source>
</evidence>
<keyword evidence="2" id="KW-0456">Lyase</keyword>
<organism evidence="5 6">
    <name type="scientific">Lysinibacillus telephonicus</name>
    <dbReference type="NCBI Taxonomy" id="1714840"/>
    <lineage>
        <taxon>Bacteria</taxon>
        <taxon>Bacillati</taxon>
        <taxon>Bacillota</taxon>
        <taxon>Bacilli</taxon>
        <taxon>Bacillales</taxon>
        <taxon>Bacillaceae</taxon>
        <taxon>Lysinibacillus</taxon>
    </lineage>
</organism>
<feature type="domain" description="D-galactarate/Altronate dehydratase second" evidence="3">
    <location>
        <begin position="22"/>
        <end position="147"/>
    </location>
</feature>
<dbReference type="PANTHER" id="PTHR30536:SF5">
    <property type="entry name" value="ALTRONATE DEHYDRATASE"/>
    <property type="match status" value="1"/>
</dbReference>
<dbReference type="GO" id="GO:0016829">
    <property type="term" value="F:lyase activity"/>
    <property type="evidence" value="ECO:0007669"/>
    <property type="project" value="UniProtKB-KW"/>
</dbReference>
<proteinExistence type="inferred from homology"/>
<accession>A0A431URM1</accession>
<comment type="caution">
    <text evidence="5">The sequence shown here is derived from an EMBL/GenBank/DDBJ whole genome shotgun (WGS) entry which is preliminary data.</text>
</comment>
<dbReference type="GO" id="GO:0016787">
    <property type="term" value="F:hydrolase activity"/>
    <property type="evidence" value="ECO:0007669"/>
    <property type="project" value="UniProtKB-KW"/>
</dbReference>
<gene>
    <name evidence="5" type="ORF">EKG35_10355</name>
</gene>
<dbReference type="InterPro" id="IPR052172">
    <property type="entry name" value="UxaA_altronate/galactarate_dh"/>
</dbReference>
<dbReference type="EMBL" id="RXNR01000025">
    <property type="protein sequence ID" value="RTQ92938.1"/>
    <property type="molecule type" value="Genomic_DNA"/>
</dbReference>
<evidence type="ECO:0000256" key="2">
    <source>
        <dbReference type="ARBA" id="ARBA00023239"/>
    </source>
</evidence>
<name>A0A431URM1_9BACI</name>
<reference evidence="5 6" key="1">
    <citation type="submission" date="2018-12" db="EMBL/GenBank/DDBJ databases">
        <authorList>
            <person name="Yu L."/>
        </authorList>
    </citation>
    <scope>NUCLEOTIDE SEQUENCE [LARGE SCALE GENOMIC DNA]</scope>
    <source>
        <strain evidence="5 6">S5H2222</strain>
    </source>
</reference>
<dbReference type="InterPro" id="IPR007392">
    <property type="entry name" value="GD_AH_second"/>
</dbReference>
<evidence type="ECO:0000259" key="3">
    <source>
        <dbReference type="Pfam" id="PF04295"/>
    </source>
</evidence>
<dbReference type="Proteomes" id="UP000276349">
    <property type="component" value="Unassembled WGS sequence"/>
</dbReference>
<dbReference type="GO" id="GO:0019698">
    <property type="term" value="P:D-galacturonate catabolic process"/>
    <property type="evidence" value="ECO:0007669"/>
    <property type="project" value="TreeGrafter"/>
</dbReference>
<dbReference type="AlphaFoldDB" id="A0A431URM1"/>
<feature type="domain" description="D-galactarate/Altronate dehydratase C-terminal" evidence="4">
    <location>
        <begin position="184"/>
        <end position="383"/>
    </location>
</feature>
<evidence type="ECO:0000313" key="5">
    <source>
        <dbReference type="EMBL" id="RTQ92938.1"/>
    </source>
</evidence>
<keyword evidence="5" id="KW-0378">Hydrolase</keyword>
<dbReference type="Pfam" id="PF04295">
    <property type="entry name" value="GD_AH_second"/>
    <property type="match status" value="1"/>
</dbReference>